<dbReference type="RefSeq" id="WP_152149564.1">
    <property type="nucleotide sequence ID" value="NZ_WEIO01000001.1"/>
</dbReference>
<dbReference type="PANTHER" id="PTHR43884:SF20">
    <property type="entry name" value="ACYL-COA DEHYDROGENASE FADE28"/>
    <property type="match status" value="1"/>
</dbReference>
<dbReference type="SUPFAM" id="SSF47203">
    <property type="entry name" value="Acyl-CoA dehydrogenase C-terminal domain-like"/>
    <property type="match status" value="1"/>
</dbReference>
<evidence type="ECO:0000313" key="9">
    <source>
        <dbReference type="Proteomes" id="UP000429595"/>
    </source>
</evidence>
<dbReference type="Pfam" id="PF00441">
    <property type="entry name" value="Acyl-CoA_dh_1"/>
    <property type="match status" value="1"/>
</dbReference>
<feature type="domain" description="Acyl-CoA dehydrogenase/oxidase C-terminal" evidence="6">
    <location>
        <begin position="228"/>
        <end position="373"/>
    </location>
</feature>
<dbReference type="InterPro" id="IPR036250">
    <property type="entry name" value="AcylCo_DH-like_C"/>
</dbReference>
<reference evidence="8 9" key="1">
    <citation type="submission" date="2019-10" db="EMBL/GenBank/DDBJ databases">
        <title>Bacillus aerolatum sp. nov., isolated from bioaerosol of sport playgrounds.</title>
        <authorList>
            <person name="Chen P."/>
            <person name="Zhang G."/>
        </authorList>
    </citation>
    <scope>NUCLEOTIDE SEQUENCE [LARGE SCALE GENOMIC DNA]</scope>
    <source>
        <strain evidence="8 9">CX253</strain>
    </source>
</reference>
<evidence type="ECO:0000256" key="2">
    <source>
        <dbReference type="ARBA" id="ARBA00009347"/>
    </source>
</evidence>
<organism evidence="8 9">
    <name type="scientific">Bacillus aerolatus</name>
    <dbReference type="NCBI Taxonomy" id="2653354"/>
    <lineage>
        <taxon>Bacteria</taxon>
        <taxon>Bacillati</taxon>
        <taxon>Bacillota</taxon>
        <taxon>Bacilli</taxon>
        <taxon>Bacillales</taxon>
        <taxon>Bacillaceae</taxon>
        <taxon>Bacillus</taxon>
    </lineage>
</organism>
<keyword evidence="5" id="KW-0560">Oxidoreductase</keyword>
<dbReference type="InterPro" id="IPR013786">
    <property type="entry name" value="AcylCoA_DH/ox_N"/>
</dbReference>
<accession>A0A6I1FK13</accession>
<dbReference type="InterPro" id="IPR009100">
    <property type="entry name" value="AcylCoA_DH/oxidase_NM_dom_sf"/>
</dbReference>
<evidence type="ECO:0000313" key="8">
    <source>
        <dbReference type="EMBL" id="KAB7709038.1"/>
    </source>
</evidence>
<evidence type="ECO:0000259" key="7">
    <source>
        <dbReference type="Pfam" id="PF02771"/>
    </source>
</evidence>
<dbReference type="PANTHER" id="PTHR43884">
    <property type="entry name" value="ACYL-COA DEHYDROGENASE"/>
    <property type="match status" value="1"/>
</dbReference>
<protein>
    <submittedName>
        <fullName evidence="8">Acyl-CoA dehydrogenase</fullName>
    </submittedName>
</protein>
<dbReference type="InterPro" id="IPR037069">
    <property type="entry name" value="AcylCoA_DH/ox_N_sf"/>
</dbReference>
<dbReference type="Pfam" id="PF02771">
    <property type="entry name" value="Acyl-CoA_dh_N"/>
    <property type="match status" value="1"/>
</dbReference>
<dbReference type="Gene3D" id="1.20.140.10">
    <property type="entry name" value="Butyryl-CoA Dehydrogenase, subunit A, domain 3"/>
    <property type="match status" value="1"/>
</dbReference>
<gene>
    <name evidence="8" type="ORF">F9802_02605</name>
</gene>
<dbReference type="GO" id="GO:0050660">
    <property type="term" value="F:flavin adenine dinucleotide binding"/>
    <property type="evidence" value="ECO:0007669"/>
    <property type="project" value="InterPro"/>
</dbReference>
<comment type="similarity">
    <text evidence="2">Belongs to the acyl-CoA dehydrogenase family.</text>
</comment>
<keyword evidence="3" id="KW-0285">Flavoprotein</keyword>
<evidence type="ECO:0000256" key="1">
    <source>
        <dbReference type="ARBA" id="ARBA00001974"/>
    </source>
</evidence>
<dbReference type="InterPro" id="IPR009075">
    <property type="entry name" value="AcylCo_DH/oxidase_C"/>
</dbReference>
<dbReference type="AlphaFoldDB" id="A0A6I1FK13"/>
<evidence type="ECO:0000256" key="5">
    <source>
        <dbReference type="ARBA" id="ARBA00023002"/>
    </source>
</evidence>
<feature type="domain" description="Acyl-CoA dehydrogenase/oxidase N-terminal" evidence="7">
    <location>
        <begin position="6"/>
        <end position="117"/>
    </location>
</feature>
<keyword evidence="9" id="KW-1185">Reference proteome</keyword>
<evidence type="ECO:0000259" key="6">
    <source>
        <dbReference type="Pfam" id="PF00441"/>
    </source>
</evidence>
<dbReference type="InterPro" id="IPR046373">
    <property type="entry name" value="Acyl-CoA_Oxase/DH_mid-dom_sf"/>
</dbReference>
<dbReference type="SUPFAM" id="SSF56645">
    <property type="entry name" value="Acyl-CoA dehydrogenase NM domain-like"/>
    <property type="match status" value="1"/>
</dbReference>
<comment type="cofactor">
    <cofactor evidence="1">
        <name>FAD</name>
        <dbReference type="ChEBI" id="CHEBI:57692"/>
    </cofactor>
</comment>
<dbReference type="Gene3D" id="1.10.540.10">
    <property type="entry name" value="Acyl-CoA dehydrogenase/oxidase, N-terminal domain"/>
    <property type="match status" value="1"/>
</dbReference>
<dbReference type="GO" id="GO:0003995">
    <property type="term" value="F:acyl-CoA dehydrogenase activity"/>
    <property type="evidence" value="ECO:0007669"/>
    <property type="project" value="TreeGrafter"/>
</dbReference>
<dbReference type="CDD" id="cd00567">
    <property type="entry name" value="ACAD"/>
    <property type="match status" value="1"/>
</dbReference>
<evidence type="ECO:0000256" key="3">
    <source>
        <dbReference type="ARBA" id="ARBA00022630"/>
    </source>
</evidence>
<keyword evidence="4" id="KW-0274">FAD</keyword>
<dbReference type="Proteomes" id="UP000429595">
    <property type="component" value="Unassembled WGS sequence"/>
</dbReference>
<dbReference type="Gene3D" id="2.40.110.10">
    <property type="entry name" value="Butyryl-CoA Dehydrogenase, subunit A, domain 2"/>
    <property type="match status" value="1"/>
</dbReference>
<sequence>MDFSLSEEQEMFRGYVNKYLNNMGHTKVAREFIKGETESYETIVAGLAELGCTSINIPEEYGGMGLGALDLVPVLEELGRSVLPGLYLETNSFAVTVLERFGSESQKQKYLPAIAEGTHTFSIAWLEPGGSYGPADIQMMASLEGDSIRLGGTKTLVPDAELASSLILPVRTGRGSGEEGISLVILDLADTDIALQRQRNIDDSRHLAEITLDPIRISQEQIIGPLHKGWDVLQEGLLAVNAALASIMVGGVEAVVDMAAEYAKIREQFGQPIGRFQAIKHKIVDMKVDLEIARSLAYYANWALENEAEDRVQAIVCARLFAAEAYNKAAADNIQIHGGIGFTEEIDCHLYVKRARFYENYLGSTQSYYEKAAAALGWCEPEKVKQF</sequence>
<name>A0A6I1FK13_9BACI</name>
<dbReference type="EMBL" id="WEIO01000001">
    <property type="protein sequence ID" value="KAB7709038.1"/>
    <property type="molecule type" value="Genomic_DNA"/>
</dbReference>
<comment type="caution">
    <text evidence="8">The sequence shown here is derived from an EMBL/GenBank/DDBJ whole genome shotgun (WGS) entry which is preliminary data.</text>
</comment>
<proteinExistence type="inferred from homology"/>
<evidence type="ECO:0000256" key="4">
    <source>
        <dbReference type="ARBA" id="ARBA00022827"/>
    </source>
</evidence>